<protein>
    <submittedName>
        <fullName evidence="2">Uncharacterized protein</fullName>
    </submittedName>
</protein>
<sequence>MDRSSTPRASQQQQRQQGSSSSSTDTRYGNIGIGPRRGKNRSRSGSEELSQIIAEAQAAQRARNEQKTHSNGFWPLSNGFSRPTSVTPTPHNLNGNGQLDEHTEGEQSRTTSPGLLSWVRNAIMLGPSGRTIPFDENNDTNSQKHRFSHTDPIKRNQTPLLPGTIPSFHHIDRQKMLEPPLIIREGPRSERSSISFDGASSAGHDSLESYDYSASIRRSSTVSSVSTESSTVDSFHRTAGTDATINDTEDDDSDQEDIYAPFAQRQHGPSLIRPTARREALGFGPPSPPTTAPQNEFQYRTPSTALGHKYGITGSEHNLNISEGE</sequence>
<dbReference type="AlphaFoldDB" id="A0A316V981"/>
<evidence type="ECO:0000256" key="1">
    <source>
        <dbReference type="SAM" id="MobiDB-lite"/>
    </source>
</evidence>
<evidence type="ECO:0000313" key="2">
    <source>
        <dbReference type="EMBL" id="PWN34050.1"/>
    </source>
</evidence>
<dbReference type="RefSeq" id="XP_025354352.1">
    <property type="nucleotide sequence ID" value="XM_025497849.1"/>
</dbReference>
<feature type="compositionally biased region" description="Low complexity" evidence="1">
    <location>
        <begin position="1"/>
        <end position="23"/>
    </location>
</feature>
<proteinExistence type="predicted"/>
<dbReference type="OrthoDB" id="10362295at2759"/>
<reference evidence="2 3" key="1">
    <citation type="journal article" date="2018" name="Mol. Biol. Evol.">
        <title>Broad Genomic Sampling Reveals a Smut Pathogenic Ancestry of the Fungal Clade Ustilaginomycotina.</title>
        <authorList>
            <person name="Kijpornyongpan T."/>
            <person name="Mondo S.J."/>
            <person name="Barry K."/>
            <person name="Sandor L."/>
            <person name="Lee J."/>
            <person name="Lipzen A."/>
            <person name="Pangilinan J."/>
            <person name="LaButti K."/>
            <person name="Hainaut M."/>
            <person name="Henrissat B."/>
            <person name="Grigoriev I.V."/>
            <person name="Spatafora J.W."/>
            <person name="Aime M.C."/>
        </authorList>
    </citation>
    <scope>NUCLEOTIDE SEQUENCE [LARGE SCALE GENOMIC DNA]</scope>
    <source>
        <strain evidence="2 3">MCA 3882</strain>
    </source>
</reference>
<feature type="region of interest" description="Disordered" evidence="1">
    <location>
        <begin position="1"/>
        <end position="114"/>
    </location>
</feature>
<gene>
    <name evidence="2" type="ORF">FA14DRAFT_156720</name>
</gene>
<dbReference type="GeneID" id="37019630"/>
<accession>A0A316V981</accession>
<keyword evidence="3" id="KW-1185">Reference proteome</keyword>
<dbReference type="InParanoid" id="A0A316V981"/>
<dbReference type="Proteomes" id="UP000245771">
    <property type="component" value="Unassembled WGS sequence"/>
</dbReference>
<dbReference type="EMBL" id="KZ819604">
    <property type="protein sequence ID" value="PWN34050.1"/>
    <property type="molecule type" value="Genomic_DNA"/>
</dbReference>
<feature type="region of interest" description="Disordered" evidence="1">
    <location>
        <begin position="129"/>
        <end position="160"/>
    </location>
</feature>
<feature type="compositionally biased region" description="Low complexity" evidence="1">
    <location>
        <begin position="51"/>
        <end position="61"/>
    </location>
</feature>
<evidence type="ECO:0000313" key="3">
    <source>
        <dbReference type="Proteomes" id="UP000245771"/>
    </source>
</evidence>
<organism evidence="2 3">
    <name type="scientific">Meira miltonrushii</name>
    <dbReference type="NCBI Taxonomy" id="1280837"/>
    <lineage>
        <taxon>Eukaryota</taxon>
        <taxon>Fungi</taxon>
        <taxon>Dikarya</taxon>
        <taxon>Basidiomycota</taxon>
        <taxon>Ustilaginomycotina</taxon>
        <taxon>Exobasidiomycetes</taxon>
        <taxon>Exobasidiales</taxon>
        <taxon>Brachybasidiaceae</taxon>
        <taxon>Meira</taxon>
    </lineage>
</organism>
<feature type="region of interest" description="Disordered" evidence="1">
    <location>
        <begin position="185"/>
        <end position="206"/>
    </location>
</feature>
<name>A0A316V981_9BASI</name>
<feature type="compositionally biased region" description="Polar residues" evidence="1">
    <location>
        <begin position="78"/>
        <end position="97"/>
    </location>
</feature>